<keyword evidence="1" id="KW-0732">Signal</keyword>
<evidence type="ECO:0000313" key="2">
    <source>
        <dbReference type="EMBL" id="GAA0344405.1"/>
    </source>
</evidence>
<evidence type="ECO:0000313" key="3">
    <source>
        <dbReference type="Proteomes" id="UP001500782"/>
    </source>
</evidence>
<keyword evidence="3" id="KW-1185">Reference proteome</keyword>
<sequence length="133" mass="15487">MLKIKLLPVILFLSLIVMGCQNNSQELQNKNLDLNDEVTSIEVYEWNGEELITTIDDKELIEGLINELDNAKTHSTAHIDWALPDYELHFKHNNEVIYEIGYCKDIQRFGDGAVGRYWEFDQLYEVNTKLPVE</sequence>
<proteinExistence type="predicted"/>
<dbReference type="EMBL" id="BAAADJ010000063">
    <property type="protein sequence ID" value="GAA0344405.1"/>
    <property type="molecule type" value="Genomic_DNA"/>
</dbReference>
<comment type="caution">
    <text evidence="2">The sequence shown here is derived from an EMBL/GenBank/DDBJ whole genome shotgun (WGS) entry which is preliminary data.</text>
</comment>
<accession>A0ABN0WQS6</accession>
<dbReference type="Proteomes" id="UP001500782">
    <property type="component" value="Unassembled WGS sequence"/>
</dbReference>
<name>A0ABN0WQS6_9BACI</name>
<feature type="chain" id="PRO_5045553080" description="Lipoprotein" evidence="1">
    <location>
        <begin position="20"/>
        <end position="133"/>
    </location>
</feature>
<dbReference type="PROSITE" id="PS51257">
    <property type="entry name" value="PROKAR_LIPOPROTEIN"/>
    <property type="match status" value="1"/>
</dbReference>
<evidence type="ECO:0000256" key="1">
    <source>
        <dbReference type="SAM" id="SignalP"/>
    </source>
</evidence>
<reference evidence="2 3" key="1">
    <citation type="journal article" date="2019" name="Int. J. Syst. Evol. Microbiol.">
        <title>The Global Catalogue of Microorganisms (GCM) 10K type strain sequencing project: providing services to taxonomists for standard genome sequencing and annotation.</title>
        <authorList>
            <consortium name="The Broad Institute Genomics Platform"/>
            <consortium name="The Broad Institute Genome Sequencing Center for Infectious Disease"/>
            <person name="Wu L."/>
            <person name="Ma J."/>
        </authorList>
    </citation>
    <scope>NUCLEOTIDE SEQUENCE [LARGE SCALE GENOMIC DNA]</scope>
    <source>
        <strain evidence="2 3">JCM 9731</strain>
    </source>
</reference>
<protein>
    <recommendedName>
        <fullName evidence="4">Lipoprotein</fullName>
    </recommendedName>
</protein>
<feature type="signal peptide" evidence="1">
    <location>
        <begin position="1"/>
        <end position="19"/>
    </location>
</feature>
<evidence type="ECO:0008006" key="4">
    <source>
        <dbReference type="Google" id="ProtNLM"/>
    </source>
</evidence>
<organism evidence="2 3">
    <name type="scientific">Bacillus carboniphilus</name>
    <dbReference type="NCBI Taxonomy" id="86663"/>
    <lineage>
        <taxon>Bacteria</taxon>
        <taxon>Bacillati</taxon>
        <taxon>Bacillota</taxon>
        <taxon>Bacilli</taxon>
        <taxon>Bacillales</taxon>
        <taxon>Bacillaceae</taxon>
        <taxon>Bacillus</taxon>
    </lineage>
</organism>
<dbReference type="RefSeq" id="WP_343802882.1">
    <property type="nucleotide sequence ID" value="NZ_BAAADJ010000063.1"/>
</dbReference>
<gene>
    <name evidence="2" type="ORF">GCM10008967_38500</name>
</gene>